<sequence>MKMKSAFVVFLCVMLMIPAAGSVWADSHESPSVDTEAAELRATLDQLFSEHAYLAITAMRKGYNGDGDFDQTVAALNNNTDDLTTNIENLFGESAGNMFNETWSAHIGYFVDYVTATAEDDAEGKMEALANLAQYKEDFSAFLSGATNIPQETLASNLQTHIDQLIGAFDAYVDEDYNEAYMMQSDAMQHMYGVSKALSQAIATEYPEKVNETEAVTPAIDLRSDLNFLLSEHFGLALQAMQNGYDGAEEFDANAAVLGENTEELAAAIEEVYGEEGGEQFETLWSNHIGYFVDYVQATAMDNEDGRQAALDELDEYRQDFSTFMENASGERIPADTLAAGLQTHVDQLVTAFDSYVNEDYGIAWMTAREGYMHMFTPAKIFSSAIVNQFPEAFMEMDNSPMFEDVPEDYWGAQYIYPLVEQGVINGFSDTMFKPGEHVTRAQFTAFVVRSMDLDTDNDMPFTDVSSTFYDEVAAAYDAGITNGVSETEFYPNAQITREQMAAMIMRAYEYWTDEDYMIEEDYMYADEDHISPLFDEYVDETRELGIMVGNNNNEFNPKMNATRAEAAKVVFMLQESAE</sequence>
<keyword evidence="5" id="KW-1185">Reference proteome</keyword>
<dbReference type="PROSITE" id="PS51272">
    <property type="entry name" value="SLH"/>
    <property type="match status" value="3"/>
</dbReference>
<dbReference type="OrthoDB" id="1815486at2"/>
<gene>
    <name evidence="4" type="ORF">SAMN04490247_2389</name>
</gene>
<proteinExistence type="predicted"/>
<dbReference type="InterPro" id="IPR001119">
    <property type="entry name" value="SLH_dom"/>
</dbReference>
<protein>
    <submittedName>
        <fullName evidence="4">S-layer homology domain-containing protein</fullName>
    </submittedName>
</protein>
<dbReference type="AlphaFoldDB" id="A0A1G8UTI8"/>
<accession>A0A1G8UTI8</accession>
<keyword evidence="1 2" id="KW-0732">Signal</keyword>
<evidence type="ECO:0000256" key="2">
    <source>
        <dbReference type="SAM" id="SignalP"/>
    </source>
</evidence>
<dbReference type="PANTHER" id="PTHR43308">
    <property type="entry name" value="OUTER MEMBRANE PROTEIN ALPHA-RELATED"/>
    <property type="match status" value="1"/>
</dbReference>
<organism evidence="4 5">
    <name type="scientific">Salimicrobium halophilum</name>
    <dbReference type="NCBI Taxonomy" id="86666"/>
    <lineage>
        <taxon>Bacteria</taxon>
        <taxon>Bacillati</taxon>
        <taxon>Bacillota</taxon>
        <taxon>Bacilli</taxon>
        <taxon>Bacillales</taxon>
        <taxon>Bacillaceae</taxon>
        <taxon>Salimicrobium</taxon>
    </lineage>
</organism>
<reference evidence="5" key="1">
    <citation type="submission" date="2016-10" db="EMBL/GenBank/DDBJ databases">
        <authorList>
            <person name="Varghese N."/>
            <person name="Submissions S."/>
        </authorList>
    </citation>
    <scope>NUCLEOTIDE SEQUENCE [LARGE SCALE GENOMIC DNA]</scope>
    <source>
        <strain evidence="5">DSM 4771</strain>
    </source>
</reference>
<dbReference type="PANTHER" id="PTHR43308:SF5">
    <property type="entry name" value="S-LAYER PROTEIN _ PEPTIDOGLYCAN ENDO-BETA-N-ACETYLGLUCOSAMINIDASE"/>
    <property type="match status" value="1"/>
</dbReference>
<feature type="domain" description="SLH" evidence="3">
    <location>
        <begin position="464"/>
        <end position="519"/>
    </location>
</feature>
<feature type="chain" id="PRO_5011455636" evidence="2">
    <location>
        <begin position="26"/>
        <end position="579"/>
    </location>
</feature>
<evidence type="ECO:0000259" key="3">
    <source>
        <dbReference type="PROSITE" id="PS51272"/>
    </source>
</evidence>
<evidence type="ECO:0000256" key="1">
    <source>
        <dbReference type="ARBA" id="ARBA00022729"/>
    </source>
</evidence>
<feature type="domain" description="SLH" evidence="3">
    <location>
        <begin position="399"/>
        <end position="462"/>
    </location>
</feature>
<feature type="domain" description="SLH" evidence="3">
    <location>
        <begin position="522"/>
        <end position="579"/>
    </location>
</feature>
<evidence type="ECO:0000313" key="5">
    <source>
        <dbReference type="Proteomes" id="UP000199225"/>
    </source>
</evidence>
<dbReference type="STRING" id="86666.SAMN04490247_2389"/>
<feature type="signal peptide" evidence="2">
    <location>
        <begin position="1"/>
        <end position="25"/>
    </location>
</feature>
<dbReference type="Pfam" id="PF00395">
    <property type="entry name" value="SLH"/>
    <property type="match status" value="3"/>
</dbReference>
<dbReference type="EMBL" id="FNEV01000007">
    <property type="protein sequence ID" value="SDJ57101.1"/>
    <property type="molecule type" value="Genomic_DNA"/>
</dbReference>
<dbReference type="InterPro" id="IPR051465">
    <property type="entry name" value="Cell_Envelope_Struct_Comp"/>
</dbReference>
<evidence type="ECO:0000313" key="4">
    <source>
        <dbReference type="EMBL" id="SDJ57101.1"/>
    </source>
</evidence>
<name>A0A1G8UTI8_9BACI</name>
<dbReference type="Proteomes" id="UP000199225">
    <property type="component" value="Unassembled WGS sequence"/>
</dbReference>